<dbReference type="GO" id="GO:0016787">
    <property type="term" value="F:hydrolase activity"/>
    <property type="evidence" value="ECO:0007669"/>
    <property type="project" value="UniProtKB-KW"/>
</dbReference>
<organism evidence="1 2">
    <name type="scientific">Anaeramoeba flamelloides</name>
    <dbReference type="NCBI Taxonomy" id="1746091"/>
    <lineage>
        <taxon>Eukaryota</taxon>
        <taxon>Metamonada</taxon>
        <taxon>Anaeramoebidae</taxon>
        <taxon>Anaeramoeba</taxon>
    </lineage>
</organism>
<keyword evidence="1" id="KW-0378">Hydrolase</keyword>
<dbReference type="Gene3D" id="3.90.70.10">
    <property type="entry name" value="Cysteine proteinases"/>
    <property type="match status" value="1"/>
</dbReference>
<reference evidence="1" key="1">
    <citation type="submission" date="2022-08" db="EMBL/GenBank/DDBJ databases">
        <title>Novel sulphate-reducing endosymbionts in the free-living metamonad Anaeramoeba.</title>
        <authorList>
            <person name="Jerlstrom-Hultqvist J."/>
            <person name="Cepicka I."/>
            <person name="Gallot-Lavallee L."/>
            <person name="Salas-Leiva D."/>
            <person name="Curtis B.A."/>
            <person name="Zahonova K."/>
            <person name="Pipaliya S."/>
            <person name="Dacks J."/>
            <person name="Roger A.J."/>
        </authorList>
    </citation>
    <scope>NUCLEOTIDE SEQUENCE</scope>
    <source>
        <strain evidence="1">Busselton2</strain>
    </source>
</reference>
<accession>A0AAV7YP21</accession>
<dbReference type="Proteomes" id="UP001146793">
    <property type="component" value="Unassembled WGS sequence"/>
</dbReference>
<dbReference type="AlphaFoldDB" id="A0AAV7YP21"/>
<evidence type="ECO:0000313" key="2">
    <source>
        <dbReference type="Proteomes" id="UP001146793"/>
    </source>
</evidence>
<gene>
    <name evidence="1" type="ORF">M0812_02911</name>
</gene>
<name>A0AAV7YP21_9EUKA</name>
<dbReference type="EMBL" id="JANTQA010000048">
    <property type="protein sequence ID" value="KAJ3431234.1"/>
    <property type="molecule type" value="Genomic_DNA"/>
</dbReference>
<dbReference type="SUPFAM" id="SSF54001">
    <property type="entry name" value="Cysteine proteinases"/>
    <property type="match status" value="1"/>
</dbReference>
<sequence length="529" mass="63388">MPTSDVSYLLKKVSKLINIESQDLILTDLYHSRIYRKFGDEFKLNELEPNDKLILYELPSLYKKQHKKIQPKIKDIPKCDYFEIENNTILKFKTFYKGDIKHALFLLPFFSKLPLGDSPYHKIEFLLLKKIYYFFTKDIFKQLKNIINQEIEKLLSLDFFQKKKIQQIYSQMQNKFQLNFLSKQFTKINNNGLVDFITEYNNYLLLNLININENILKEKKKLNVNFFKNYSNKYFPLFHIIELHPNTTSIKKIHYPFQNTNDTVGGHMYIEAGMGTDIKISKNTVLSLEWNQNLFFETDPIIQYKNFVLIDKDPIYNNFQSKFQQFSPTIKQVKKINEMNQCNEKVKNPKNKTRGQSNLMPIKLEECIDYLSIFKKTKLKMYHCNKCNGKEYPFTSKQINSTSPIIIFQLKYLYKNTKKKNLRKIKLPLELNLHDDKYYLFSFGFCKGNSPDYCWVCKNYLNGEWYQFTPNKVQLIKNIDQRLITHTSFAFYEKKLNDDPDHLKKLIKNFSYLGCFNKERKILGRSWKY</sequence>
<proteinExistence type="predicted"/>
<protein>
    <submittedName>
        <fullName evidence="1">Ubiquitin carboxyl-terminal hydrolase</fullName>
    </submittedName>
</protein>
<evidence type="ECO:0000313" key="1">
    <source>
        <dbReference type="EMBL" id="KAJ3431234.1"/>
    </source>
</evidence>
<dbReference type="InterPro" id="IPR038765">
    <property type="entry name" value="Papain-like_cys_pep_sf"/>
</dbReference>
<comment type="caution">
    <text evidence="1">The sequence shown here is derived from an EMBL/GenBank/DDBJ whole genome shotgun (WGS) entry which is preliminary data.</text>
</comment>